<dbReference type="InterPro" id="IPR003137">
    <property type="entry name" value="PA_domain"/>
</dbReference>
<comment type="caution">
    <text evidence="6">The sequence shown here is derived from an EMBL/GenBank/DDBJ whole genome shotgun (WGS) entry which is preliminary data.</text>
</comment>
<dbReference type="Gene3D" id="1.20.930.40">
    <property type="entry name" value="Transferrin receptor-like, dimerisation domain"/>
    <property type="match status" value="1"/>
</dbReference>
<dbReference type="Pfam" id="PF04253">
    <property type="entry name" value="TFR_dimer"/>
    <property type="match status" value="1"/>
</dbReference>
<evidence type="ECO:0000259" key="3">
    <source>
        <dbReference type="Pfam" id="PF02225"/>
    </source>
</evidence>
<keyword evidence="2" id="KW-0472">Membrane</keyword>
<evidence type="ECO:0000256" key="2">
    <source>
        <dbReference type="SAM" id="Phobius"/>
    </source>
</evidence>
<dbReference type="OrthoDB" id="5841748at2759"/>
<proteinExistence type="inferred from homology"/>
<keyword evidence="2" id="KW-0812">Transmembrane</keyword>
<sequence>MERDNEKLNERTPLVKSYTVDTQHYLFYSNRRNTRFEYVNIIIILFLILLLPIVLISRYDIQFVHHDSLSVYQELQSILLETPSEEKAREWSSYYTSGPHLAGANYSQASWTRDRWRDFGITADIVAYDAYLNYPLGHRLALYQETDANSWTVKYEASLTEDVIKDDTTTALENGIPTFHGYSASGNVTAPYVYVNYGTFADFEDLIRANVSLKGKIALARYGLIFRGLKVKRAQELGMVGILIYTDPGDDGVITEENGIAGYPEGPARQPSSVQRGSNQFISTCLGDPTTPGYSSKHGVPRQSVENSIPSIPSLPISYLDAIPLLTSLNGHGPAAKDMNKWWQRKLGLKRKGVNYNIGPSPPGLALNLVNKQNYVITPIWNVIGVINGTISDEVIILGNHRDAWIAGGAADPNSGSAALNEVIRSFGVALSKGWKPHRTIVFASWDGEEYGLIGSTEWVEDHLPWLSASTIAYLNVDIGTSGSKFTAKASPLLNQILYEITSFVPSPNQTIPGQTVADLWNNGIKTMGSGSDFTAFQDLVGIPSFDIGFKEDTSRVGDEGNIVYHYHSNYDSFHWMNTYGDPGFYYHTTMAKLWALLTAKLVEMPVIPLNATDYALALNSYLLRNEAKIEQLMSGLLSEKEFVAARTRPTPGVPSGSLSKLKLLINKTHNAVDQLELAARNHDAWAADLAEKVKQDIPWWKWPSKLRLRYQIKKVNDKYKYLERSFLYGPGLDGRPSFKHVVFAPDIWTGYSGSVFPGLSESIDKNDWANAERWVGIIKECILRAEKGLR</sequence>
<dbReference type="InterPro" id="IPR007484">
    <property type="entry name" value="Peptidase_M28"/>
</dbReference>
<dbReference type="Gene3D" id="3.50.30.30">
    <property type="match status" value="1"/>
</dbReference>
<dbReference type="InterPro" id="IPR039373">
    <property type="entry name" value="Peptidase_M28B"/>
</dbReference>
<dbReference type="EMBL" id="PEDP01001317">
    <property type="protein sequence ID" value="POS83843.1"/>
    <property type="molecule type" value="Genomic_DNA"/>
</dbReference>
<dbReference type="PANTHER" id="PTHR10404:SF46">
    <property type="entry name" value="VACUOLAR PROTEIN SORTING-ASSOCIATED PROTEIN 70"/>
    <property type="match status" value="1"/>
</dbReference>
<dbReference type="PANTHER" id="PTHR10404">
    <property type="entry name" value="N-ACETYLATED-ALPHA-LINKED ACIDIC DIPEPTIDASE"/>
    <property type="match status" value="1"/>
</dbReference>
<dbReference type="CDD" id="cd08022">
    <property type="entry name" value="M28_PSMA_like"/>
    <property type="match status" value="1"/>
</dbReference>
<gene>
    <name evidence="6" type="ORF">EPUL_004889</name>
</gene>
<evidence type="ECO:0000259" key="5">
    <source>
        <dbReference type="Pfam" id="PF04389"/>
    </source>
</evidence>
<dbReference type="InterPro" id="IPR046450">
    <property type="entry name" value="PA_dom_sf"/>
</dbReference>
<organism evidence="6 7">
    <name type="scientific">Erysiphe pulchra</name>
    <dbReference type="NCBI Taxonomy" id="225359"/>
    <lineage>
        <taxon>Eukaryota</taxon>
        <taxon>Fungi</taxon>
        <taxon>Dikarya</taxon>
        <taxon>Ascomycota</taxon>
        <taxon>Pezizomycotina</taxon>
        <taxon>Leotiomycetes</taxon>
        <taxon>Erysiphales</taxon>
        <taxon>Erysiphaceae</taxon>
        <taxon>Erysiphe</taxon>
    </lineage>
</organism>
<dbReference type="InterPro" id="IPR007365">
    <property type="entry name" value="TFR-like_dimer_dom"/>
</dbReference>
<dbReference type="FunFam" id="3.50.30.30:FF:000008">
    <property type="entry name" value="Glutamate carboxypeptidase 2"/>
    <property type="match status" value="1"/>
</dbReference>
<evidence type="ECO:0000259" key="4">
    <source>
        <dbReference type="Pfam" id="PF04253"/>
    </source>
</evidence>
<comment type="similarity">
    <text evidence="1">Belongs to the peptidase M28 family. M28B subfamily.</text>
</comment>
<dbReference type="FunFam" id="3.40.630.10:FF:000101">
    <property type="entry name" value="N-acetylated alpha-linked acidic dipeptidase like 1"/>
    <property type="match status" value="1"/>
</dbReference>
<dbReference type="STRING" id="225359.A0A2S4PP81"/>
<keyword evidence="7" id="KW-1185">Reference proteome</keyword>
<name>A0A2S4PP81_9PEZI</name>
<feature type="domain" description="Peptidase M28" evidence="5">
    <location>
        <begin position="382"/>
        <end position="575"/>
    </location>
</feature>
<evidence type="ECO:0000256" key="1">
    <source>
        <dbReference type="ARBA" id="ARBA00005634"/>
    </source>
</evidence>
<dbReference type="SUPFAM" id="SSF52025">
    <property type="entry name" value="PA domain"/>
    <property type="match status" value="1"/>
</dbReference>
<dbReference type="Pfam" id="PF02225">
    <property type="entry name" value="PA"/>
    <property type="match status" value="1"/>
</dbReference>
<dbReference type="InterPro" id="IPR036757">
    <property type="entry name" value="TFR-like_dimer_dom_sf"/>
</dbReference>
<dbReference type="CDD" id="cd02121">
    <property type="entry name" value="PA_GCPII_like"/>
    <property type="match status" value="1"/>
</dbReference>
<feature type="domain" description="Transferrin receptor-like dimerisation" evidence="4">
    <location>
        <begin position="667"/>
        <end position="790"/>
    </location>
</feature>
<dbReference type="Gene3D" id="3.40.630.10">
    <property type="entry name" value="Zn peptidases"/>
    <property type="match status" value="1"/>
</dbReference>
<dbReference type="Proteomes" id="UP000237438">
    <property type="component" value="Unassembled WGS sequence"/>
</dbReference>
<evidence type="ECO:0008006" key="8">
    <source>
        <dbReference type="Google" id="ProtNLM"/>
    </source>
</evidence>
<dbReference type="Pfam" id="PF04389">
    <property type="entry name" value="Peptidase_M28"/>
    <property type="match status" value="1"/>
</dbReference>
<keyword evidence="2" id="KW-1133">Transmembrane helix</keyword>
<protein>
    <recommendedName>
        <fullName evidence="8">Zn-dependent exopeptidase</fullName>
    </recommendedName>
</protein>
<dbReference type="SUPFAM" id="SSF47672">
    <property type="entry name" value="Transferrin receptor-like dimerisation domain"/>
    <property type="match status" value="1"/>
</dbReference>
<feature type="domain" description="PA" evidence="3">
    <location>
        <begin position="188"/>
        <end position="254"/>
    </location>
</feature>
<accession>A0A2S4PP81</accession>
<dbReference type="GO" id="GO:0004180">
    <property type="term" value="F:carboxypeptidase activity"/>
    <property type="evidence" value="ECO:0007669"/>
    <property type="project" value="TreeGrafter"/>
</dbReference>
<reference evidence="6 7" key="1">
    <citation type="submission" date="2017-10" db="EMBL/GenBank/DDBJ databases">
        <title>Development of genomic resources for the powdery mildew, Erysiphe pulchra.</title>
        <authorList>
            <person name="Wadl P.A."/>
            <person name="Mack B.M."/>
            <person name="Moore G."/>
            <person name="Beltz S.B."/>
        </authorList>
    </citation>
    <scope>NUCLEOTIDE SEQUENCE [LARGE SCALE GENOMIC DNA]</scope>
    <source>
        <strain evidence="6">Cflorida</strain>
    </source>
</reference>
<feature type="transmembrane region" description="Helical" evidence="2">
    <location>
        <begin position="38"/>
        <end position="59"/>
    </location>
</feature>
<dbReference type="AlphaFoldDB" id="A0A2S4PP81"/>
<dbReference type="SUPFAM" id="SSF53187">
    <property type="entry name" value="Zn-dependent exopeptidases"/>
    <property type="match status" value="1"/>
</dbReference>
<evidence type="ECO:0000313" key="6">
    <source>
        <dbReference type="EMBL" id="POS83843.1"/>
    </source>
</evidence>
<evidence type="ECO:0000313" key="7">
    <source>
        <dbReference type="Proteomes" id="UP000237438"/>
    </source>
</evidence>